<proteinExistence type="predicted"/>
<organism evidence="1 2">
    <name type="scientific">Cladophialophora chaetospira</name>
    <dbReference type="NCBI Taxonomy" id="386627"/>
    <lineage>
        <taxon>Eukaryota</taxon>
        <taxon>Fungi</taxon>
        <taxon>Dikarya</taxon>
        <taxon>Ascomycota</taxon>
        <taxon>Pezizomycotina</taxon>
        <taxon>Eurotiomycetes</taxon>
        <taxon>Chaetothyriomycetidae</taxon>
        <taxon>Chaetothyriales</taxon>
        <taxon>Herpotrichiellaceae</taxon>
        <taxon>Cladophialophora</taxon>
    </lineage>
</organism>
<evidence type="ECO:0000313" key="1">
    <source>
        <dbReference type="EMBL" id="KAJ9615470.1"/>
    </source>
</evidence>
<sequence>MDRISALPNEVLQMIISCRALRGKDVKNFRLAGRTLARLAALRLFEMVTVVPYADHLEAFASFMRQEVTIAGLVHYLEYDVAWRYSRNLGVDEDDSEPDFALSFKEKLGRQALEAEEHSSTELALLVNCMRALPSLRGVRVSEWTSPSISIYSDDHDLVRSYFRKLARPGRDIHLERLGKRYMPEFATKLLLMACCLAGVQLTNLDAGEVSIEQLIEPLPPSVSVKELSMYRAIFGGLNVLRLDFARELCPTNTSIRENLGKMLTSAVSIQELDLGLVQDPHIEYCAAKPQESWLSSIVRESDGRLRNNAIFPRLTKLSLSKMVCQEQELVSLIRSHRHSLKQVCLGHIVLVHSPGDRAAACWVRVLHQLRSIRAIKYVFYGHFNNQSCQWWDVRYVPTLSKSSLKSRLLAWLANDDPTECPLEHAAVRLNEDGDEVLVSEREMDGGDPTWRLEARIAGSPPGEGFVYAYDFGSDTFTEDDDDYE</sequence>
<keyword evidence="2" id="KW-1185">Reference proteome</keyword>
<dbReference type="EMBL" id="JAPDRK010000002">
    <property type="protein sequence ID" value="KAJ9615470.1"/>
    <property type="molecule type" value="Genomic_DNA"/>
</dbReference>
<accession>A0AA38XLV6</accession>
<reference evidence="1" key="1">
    <citation type="submission" date="2022-10" db="EMBL/GenBank/DDBJ databases">
        <title>Culturing micro-colonial fungi from biological soil crusts in the Mojave desert and describing Neophaeococcomyces mojavensis, and introducing the new genera and species Taxawa tesnikishii.</title>
        <authorList>
            <person name="Kurbessoian T."/>
            <person name="Stajich J.E."/>
        </authorList>
    </citation>
    <scope>NUCLEOTIDE SEQUENCE</scope>
    <source>
        <strain evidence="1">TK_41</strain>
    </source>
</reference>
<name>A0AA38XLV6_9EURO</name>
<protein>
    <submittedName>
        <fullName evidence="1">Uncharacterized protein</fullName>
    </submittedName>
</protein>
<gene>
    <name evidence="1" type="ORF">H2200_001545</name>
</gene>
<evidence type="ECO:0000313" key="2">
    <source>
        <dbReference type="Proteomes" id="UP001172673"/>
    </source>
</evidence>
<dbReference type="AlphaFoldDB" id="A0AA38XLV6"/>
<dbReference type="Proteomes" id="UP001172673">
    <property type="component" value="Unassembled WGS sequence"/>
</dbReference>
<comment type="caution">
    <text evidence="1">The sequence shown here is derived from an EMBL/GenBank/DDBJ whole genome shotgun (WGS) entry which is preliminary data.</text>
</comment>